<dbReference type="PROSITE" id="PS00455">
    <property type="entry name" value="AMP_BINDING"/>
    <property type="match status" value="1"/>
</dbReference>
<evidence type="ECO:0000259" key="9">
    <source>
        <dbReference type="Pfam" id="PF13193"/>
    </source>
</evidence>
<dbReference type="Pfam" id="PF00501">
    <property type="entry name" value="AMP-binding"/>
    <property type="match status" value="1"/>
</dbReference>
<dbReference type="GO" id="GO:0006631">
    <property type="term" value="P:fatty acid metabolic process"/>
    <property type="evidence" value="ECO:0007669"/>
    <property type="project" value="UniProtKB-KW"/>
</dbReference>
<keyword evidence="4" id="KW-0443">Lipid metabolism</keyword>
<dbReference type="Pfam" id="PF13193">
    <property type="entry name" value="AMP-binding_C"/>
    <property type="match status" value="1"/>
</dbReference>
<evidence type="ECO:0000256" key="4">
    <source>
        <dbReference type="ARBA" id="ARBA00023098"/>
    </source>
</evidence>
<proteinExistence type="inferred from homology"/>
<dbReference type="EC" id="6.2.1.44" evidence="6"/>
<evidence type="ECO:0000256" key="1">
    <source>
        <dbReference type="ARBA" id="ARBA00006432"/>
    </source>
</evidence>
<dbReference type="SUPFAM" id="SSF56801">
    <property type="entry name" value="Acetyl-CoA synthetase-like"/>
    <property type="match status" value="1"/>
</dbReference>
<comment type="similarity">
    <text evidence="1">Belongs to the ATP-dependent AMP-binding enzyme family.</text>
</comment>
<dbReference type="Proteomes" id="UP000287447">
    <property type="component" value="Unassembled WGS sequence"/>
</dbReference>
<gene>
    <name evidence="10" type="ORF">EOI86_01945</name>
</gene>
<keyword evidence="2 10" id="KW-0436">Ligase</keyword>
<comment type="caution">
    <text evidence="10">The sequence shown here is derived from an EMBL/GenBank/DDBJ whole genome shotgun (WGS) entry which is preliminary data.</text>
</comment>
<dbReference type="CDD" id="cd12119">
    <property type="entry name" value="ttLC_FACS_AlkK_like"/>
    <property type="match status" value="1"/>
</dbReference>
<evidence type="ECO:0000256" key="5">
    <source>
        <dbReference type="ARBA" id="ARBA00051915"/>
    </source>
</evidence>
<name>A0A437QU89_9PROT</name>
<evidence type="ECO:0000256" key="7">
    <source>
        <dbReference type="ARBA" id="ARBA00067668"/>
    </source>
</evidence>
<evidence type="ECO:0000256" key="2">
    <source>
        <dbReference type="ARBA" id="ARBA00022598"/>
    </source>
</evidence>
<sequence length="544" mass="60124">MRGLMMNRPLLVSSLIEFGAENHADKLVVSRRVEGDVHHQTFAETRDRVAQLAHALKALGINEEDRVATIAWNGHRHLELYYAISGIGAVCHTINPRLFAEQLDYIVNHAADRALFIDLTFVPIVEKMQGRFPSVEHVVIMTDRAHMPDTTIENALCFEDLLDGQPTSYDWPDMDENTAAGLCYTSGTTGNPKGVLYSHRSHVLHALSVASVDGFYLESRDVVLPVVPLFHVNAWGLPYICFVTGTSLVFPGPNLDGASLFDLMDKENVTAAWGVPTVWLGLIGEMQKQGRKPAHLKSMLIGGSAAPRAMIETFEKQHGLDIVHGWGMTEMSPIGTIGVLPSRYDETDMDERINLKAKQGRRLFQVDMKIVDEDGNRQPHDGKTSGELYVRGPFITAGYYNDESASAGCFDAEGWFKTGDVATIDPEGFLLIVDRSKDLIKSGGEWISSIDLENAAIGHPDIVEAAAIGLPHPKWDERPLLVVVPREGATVSKESILDHLASRVAKWWLPDDIAFVEAIPHSATGKIRKTELRDMFKDYTLPSA</sequence>
<comment type="catalytic activity">
    <reaction evidence="5">
        <text>3-(methylsulfanyl)propanoate + ATP + CoA = 3-(methylsulfanyl)propanoyl-CoA + AMP + diphosphate</text>
        <dbReference type="Rhea" id="RHEA:43052"/>
        <dbReference type="ChEBI" id="CHEBI:30616"/>
        <dbReference type="ChEBI" id="CHEBI:33019"/>
        <dbReference type="ChEBI" id="CHEBI:49016"/>
        <dbReference type="ChEBI" id="CHEBI:57287"/>
        <dbReference type="ChEBI" id="CHEBI:82815"/>
        <dbReference type="ChEBI" id="CHEBI:456215"/>
        <dbReference type="EC" id="6.2.1.44"/>
    </reaction>
    <physiologicalReaction direction="left-to-right" evidence="5">
        <dbReference type="Rhea" id="RHEA:43053"/>
    </physiologicalReaction>
</comment>
<evidence type="ECO:0000313" key="10">
    <source>
        <dbReference type="EMBL" id="RVU38090.1"/>
    </source>
</evidence>
<dbReference type="NCBIfam" id="NF004837">
    <property type="entry name" value="PRK06187.1"/>
    <property type="match status" value="1"/>
</dbReference>
<feature type="domain" description="AMP-dependent synthetase/ligase" evidence="8">
    <location>
        <begin position="20"/>
        <end position="400"/>
    </location>
</feature>
<dbReference type="Gene3D" id="3.40.50.12780">
    <property type="entry name" value="N-terminal domain of ligase-like"/>
    <property type="match status" value="1"/>
</dbReference>
<dbReference type="InterPro" id="IPR045851">
    <property type="entry name" value="AMP-bd_C_sf"/>
</dbReference>
<dbReference type="EMBL" id="SADE01000001">
    <property type="protein sequence ID" value="RVU38090.1"/>
    <property type="molecule type" value="Genomic_DNA"/>
</dbReference>
<reference evidence="11" key="1">
    <citation type="submission" date="2019-01" db="EMBL/GenBank/DDBJ databases">
        <title>Gri0909 isolated from a small marine red alga.</title>
        <authorList>
            <person name="Kim J."/>
            <person name="Jeong S.E."/>
            <person name="Jeon C.O."/>
        </authorList>
    </citation>
    <scope>NUCLEOTIDE SEQUENCE [LARGE SCALE GENOMIC DNA]</scope>
    <source>
        <strain evidence="11">Gri0909</strain>
    </source>
</reference>
<dbReference type="FunFam" id="3.30.300.30:FF:000008">
    <property type="entry name" value="2,3-dihydroxybenzoate-AMP ligase"/>
    <property type="match status" value="1"/>
</dbReference>
<feature type="domain" description="AMP-binding enzyme C-terminal" evidence="9">
    <location>
        <begin position="452"/>
        <end position="526"/>
    </location>
</feature>
<dbReference type="InterPro" id="IPR020845">
    <property type="entry name" value="AMP-binding_CS"/>
</dbReference>
<evidence type="ECO:0000256" key="3">
    <source>
        <dbReference type="ARBA" id="ARBA00022832"/>
    </source>
</evidence>
<dbReference type="GO" id="GO:0016874">
    <property type="term" value="F:ligase activity"/>
    <property type="evidence" value="ECO:0007669"/>
    <property type="project" value="UniProtKB-KW"/>
</dbReference>
<dbReference type="InterPro" id="IPR042099">
    <property type="entry name" value="ANL_N_sf"/>
</dbReference>
<dbReference type="PANTHER" id="PTHR43859">
    <property type="entry name" value="ACYL-ACTIVATING ENZYME"/>
    <property type="match status" value="1"/>
</dbReference>
<organism evidence="10 11">
    <name type="scientific">Hwanghaeella grinnelliae</name>
    <dbReference type="NCBI Taxonomy" id="2500179"/>
    <lineage>
        <taxon>Bacteria</taxon>
        <taxon>Pseudomonadati</taxon>
        <taxon>Pseudomonadota</taxon>
        <taxon>Alphaproteobacteria</taxon>
        <taxon>Rhodospirillales</taxon>
        <taxon>Rhodospirillaceae</taxon>
        <taxon>Hwanghaeella</taxon>
    </lineage>
</organism>
<accession>A0A437QU89</accession>
<evidence type="ECO:0000256" key="6">
    <source>
        <dbReference type="ARBA" id="ARBA00066616"/>
    </source>
</evidence>
<dbReference type="NCBIfam" id="NF004674">
    <property type="entry name" value="PRK06018.1"/>
    <property type="match status" value="1"/>
</dbReference>
<dbReference type="PANTHER" id="PTHR43859:SF4">
    <property type="entry name" value="BUTANOATE--COA LIGASE AAE1-RELATED"/>
    <property type="match status" value="1"/>
</dbReference>
<evidence type="ECO:0000313" key="11">
    <source>
        <dbReference type="Proteomes" id="UP000287447"/>
    </source>
</evidence>
<protein>
    <recommendedName>
        <fullName evidence="7">3-methylmercaptopropionyl-CoA ligase</fullName>
        <ecNumber evidence="6">6.2.1.44</ecNumber>
    </recommendedName>
</protein>
<dbReference type="RefSeq" id="WP_127763462.1">
    <property type="nucleotide sequence ID" value="NZ_SADE01000001.1"/>
</dbReference>
<dbReference type="InterPro" id="IPR025110">
    <property type="entry name" value="AMP-bd_C"/>
</dbReference>
<evidence type="ECO:0000259" key="8">
    <source>
        <dbReference type="Pfam" id="PF00501"/>
    </source>
</evidence>
<dbReference type="AlphaFoldDB" id="A0A437QU89"/>
<keyword evidence="11" id="KW-1185">Reference proteome</keyword>
<dbReference type="InterPro" id="IPR000873">
    <property type="entry name" value="AMP-dep_synth/lig_dom"/>
</dbReference>
<dbReference type="OrthoDB" id="9803968at2"/>
<dbReference type="Gene3D" id="3.30.300.30">
    <property type="match status" value="1"/>
</dbReference>
<keyword evidence="3" id="KW-0276">Fatty acid metabolism</keyword>